<evidence type="ECO:0000313" key="1">
    <source>
        <dbReference type="EMBL" id="TDH08688.1"/>
    </source>
</evidence>
<dbReference type="PANTHER" id="PTHR34828">
    <property type="entry name" value="TESTIS-EXPRESSED PROTEIN 45"/>
    <property type="match status" value="1"/>
</dbReference>
<organism evidence="1 2">
    <name type="scientific">Perca flavescens</name>
    <name type="common">American yellow perch</name>
    <name type="synonym">Morone flavescens</name>
    <dbReference type="NCBI Taxonomy" id="8167"/>
    <lineage>
        <taxon>Eukaryota</taxon>
        <taxon>Metazoa</taxon>
        <taxon>Chordata</taxon>
        <taxon>Craniata</taxon>
        <taxon>Vertebrata</taxon>
        <taxon>Euteleostomi</taxon>
        <taxon>Actinopterygii</taxon>
        <taxon>Neopterygii</taxon>
        <taxon>Teleostei</taxon>
        <taxon>Neoteleostei</taxon>
        <taxon>Acanthomorphata</taxon>
        <taxon>Eupercaria</taxon>
        <taxon>Perciformes</taxon>
        <taxon>Percoidei</taxon>
        <taxon>Percidae</taxon>
        <taxon>Percinae</taxon>
        <taxon>Perca</taxon>
    </lineage>
</organism>
<dbReference type="InterPro" id="IPR028001">
    <property type="entry name" value="SAXO5"/>
</dbReference>
<comment type="caution">
    <text evidence="1">The sequence shown here is derived from an EMBL/GenBank/DDBJ whole genome shotgun (WGS) entry which is preliminary data.</text>
</comment>
<evidence type="ECO:0000313" key="2">
    <source>
        <dbReference type="Proteomes" id="UP000295070"/>
    </source>
</evidence>
<accession>A0A484D090</accession>
<reference evidence="1 2" key="1">
    <citation type="submission" date="2019-01" db="EMBL/GenBank/DDBJ databases">
        <title>A chromosome-scale genome assembly of the yellow perch, Perca flavescens.</title>
        <authorList>
            <person name="Feron R."/>
            <person name="Morvezen R."/>
            <person name="Bestin A."/>
            <person name="Haffray P."/>
            <person name="Klopp C."/>
            <person name="Zahm M."/>
            <person name="Cabau C."/>
            <person name="Roques C."/>
            <person name="Donnadieu C."/>
            <person name="Bouchez O."/>
            <person name="Christie M."/>
            <person name="Larson W."/>
            <person name="Guiguen Y."/>
        </authorList>
    </citation>
    <scope>NUCLEOTIDE SEQUENCE [LARGE SCALE GENOMIC DNA]</scope>
    <source>
        <strain evidence="1">YP-PL-M2</strain>
        <tissue evidence="1">Blood</tissue>
    </source>
</reference>
<keyword evidence="2" id="KW-1185">Reference proteome</keyword>
<dbReference type="Proteomes" id="UP000295070">
    <property type="component" value="Chromosome 9"/>
</dbReference>
<protein>
    <submittedName>
        <fullName evidence="1">Uncharacterized protein</fullName>
    </submittedName>
</protein>
<gene>
    <name evidence="1" type="ORF">EPR50_G00100820</name>
</gene>
<dbReference type="AlphaFoldDB" id="A0A484D090"/>
<sequence>MTAVVKTLSQARPVGKDFHLSTNIPFLDRNNPDAFSTCSQKDFQPLSSKKAEPFRPPTKAQLDHKDLRHIKEYLTEAMVSYHRHPLLQITRTPRWTTLHTNFKMQTDPGEVAFLTTQSQNFQPQPFQPPPTLIRHTKVNKKTQHVEKLPESTNKASFTLHRRCPVVKATAKHLEEGFPTIKGDRRGHSFVSHYNNTFQGAWSTVAKPVEKHSSVTMGDPVKIVERETTHAASFSWPTVCRPAVVKERLKLNLGNISKDLWSSTSREAFCHHKLGDPVVVMMRNQNFCSLPKGDTDTRCNKEMMYVTTNRISFSDLNHKERPVHVIGADLMTKSHVQFSPPRLSGLYYTSTAKQHYSKQEGERARPAIQLPSNILSGPEHQFNPSTTKTDYLPLKTCRQTPCPSQQRSNIRFPLADQHFRTSHSEDYTAKPMIFQPPAYSQFSTHFVML</sequence>
<dbReference type="PANTHER" id="PTHR34828:SF1">
    <property type="entry name" value="TESTIS-EXPRESSED PROTEIN 45"/>
    <property type="match status" value="1"/>
</dbReference>
<name>A0A484D090_PERFV</name>
<proteinExistence type="predicted"/>
<dbReference type="EMBL" id="SCKG01000009">
    <property type="protein sequence ID" value="TDH08688.1"/>
    <property type="molecule type" value="Genomic_DNA"/>
</dbReference>